<evidence type="ECO:0000313" key="8">
    <source>
        <dbReference type="Proteomes" id="UP000321154"/>
    </source>
</evidence>
<dbReference type="Pfam" id="PF03861">
    <property type="entry name" value="ANTAR"/>
    <property type="match status" value="1"/>
</dbReference>
<gene>
    <name evidence="7" type="ORF">FB463_002771</name>
    <name evidence="6" type="ORF">FFA01_26060</name>
</gene>
<accession>A0A7W3PJW1</accession>
<keyword evidence="4" id="KW-0804">Transcription</keyword>
<dbReference type="InterPro" id="IPR003018">
    <property type="entry name" value="GAF"/>
</dbReference>
<sequence>MSETSREARLVEAFATLADTLVAGYDVIELMQTLLETCHDLLDVTAGGILLADDDGDLEVVASTSEGSALVETLQLDARSGPCWDCFTSGEVVSLIDVSDTPDRWGEFGDVAAAQGFHAIYALPLRLRDTVIGTLNLMRATVGELNPRDVRVAQALADVATIGVLQQRTLRDSDMVRAQLQTALSTRVVIEQAKGVVAHTHDVSTDDAFDLIRVHARSKQLKLADVARGLVDRTIRL</sequence>
<dbReference type="Proteomes" id="UP000321154">
    <property type="component" value="Unassembled WGS sequence"/>
</dbReference>
<dbReference type="SMART" id="SM01012">
    <property type="entry name" value="ANTAR"/>
    <property type="match status" value="1"/>
</dbReference>
<evidence type="ECO:0000313" key="6">
    <source>
        <dbReference type="EMBL" id="GEK84297.1"/>
    </source>
</evidence>
<evidence type="ECO:0000313" key="9">
    <source>
        <dbReference type="Proteomes" id="UP000522688"/>
    </source>
</evidence>
<evidence type="ECO:0000256" key="2">
    <source>
        <dbReference type="ARBA" id="ARBA00022777"/>
    </source>
</evidence>
<comment type="caution">
    <text evidence="7">The sequence shown here is derived from an EMBL/GenBank/DDBJ whole genome shotgun (WGS) entry which is preliminary data.</text>
</comment>
<evidence type="ECO:0000259" key="5">
    <source>
        <dbReference type="PROSITE" id="PS50921"/>
    </source>
</evidence>
<keyword evidence="2" id="KW-0418">Kinase</keyword>
<proteinExistence type="predicted"/>
<dbReference type="SUPFAM" id="SSF55781">
    <property type="entry name" value="GAF domain-like"/>
    <property type="match status" value="1"/>
</dbReference>
<dbReference type="RefSeq" id="WP_146856624.1">
    <property type="nucleotide sequence ID" value="NZ_BAAAHR010000004.1"/>
</dbReference>
<dbReference type="InterPro" id="IPR029016">
    <property type="entry name" value="GAF-like_dom_sf"/>
</dbReference>
<keyword evidence="3" id="KW-0805">Transcription regulation</keyword>
<reference evidence="7 9" key="2">
    <citation type="submission" date="2020-07" db="EMBL/GenBank/DDBJ databases">
        <title>Sequencing the genomes of 1000 actinobacteria strains.</title>
        <authorList>
            <person name="Klenk H.-P."/>
        </authorList>
    </citation>
    <scope>NUCLEOTIDE SEQUENCE [LARGE SCALE GENOMIC DNA]</scope>
    <source>
        <strain evidence="7 9">DSM 10309</strain>
    </source>
</reference>
<dbReference type="GO" id="GO:0003723">
    <property type="term" value="F:RNA binding"/>
    <property type="evidence" value="ECO:0007669"/>
    <property type="project" value="InterPro"/>
</dbReference>
<keyword evidence="1" id="KW-0808">Transferase</keyword>
<dbReference type="Pfam" id="PF13185">
    <property type="entry name" value="GAF_2"/>
    <property type="match status" value="1"/>
</dbReference>
<evidence type="ECO:0000256" key="4">
    <source>
        <dbReference type="ARBA" id="ARBA00023163"/>
    </source>
</evidence>
<dbReference type="InterPro" id="IPR005561">
    <property type="entry name" value="ANTAR"/>
</dbReference>
<dbReference type="OrthoDB" id="3683444at2"/>
<dbReference type="Gene3D" id="1.10.10.10">
    <property type="entry name" value="Winged helix-like DNA-binding domain superfamily/Winged helix DNA-binding domain"/>
    <property type="match status" value="1"/>
</dbReference>
<dbReference type="GO" id="GO:0016301">
    <property type="term" value="F:kinase activity"/>
    <property type="evidence" value="ECO:0007669"/>
    <property type="project" value="UniProtKB-KW"/>
</dbReference>
<dbReference type="PROSITE" id="PS50921">
    <property type="entry name" value="ANTAR"/>
    <property type="match status" value="1"/>
</dbReference>
<evidence type="ECO:0000313" key="7">
    <source>
        <dbReference type="EMBL" id="MBA8814498.1"/>
    </source>
</evidence>
<protein>
    <submittedName>
        <fullName evidence="7">GAF domain-containing protein</fullName>
    </submittedName>
    <submittedName>
        <fullName evidence="6">Transcriptional regulator</fullName>
    </submittedName>
</protein>
<dbReference type="InterPro" id="IPR012074">
    <property type="entry name" value="GAF_ANTAR"/>
</dbReference>
<dbReference type="Gene3D" id="3.30.450.40">
    <property type="match status" value="1"/>
</dbReference>
<reference evidence="6 8" key="1">
    <citation type="submission" date="2019-07" db="EMBL/GenBank/DDBJ databases">
        <title>Whole genome shotgun sequence of Frigoribacterium faeni NBRC 103066.</title>
        <authorList>
            <person name="Hosoyama A."/>
            <person name="Uohara A."/>
            <person name="Ohji S."/>
            <person name="Ichikawa N."/>
        </authorList>
    </citation>
    <scope>NUCLEOTIDE SEQUENCE [LARGE SCALE GENOMIC DNA]</scope>
    <source>
        <strain evidence="6 8">NBRC 103066</strain>
    </source>
</reference>
<dbReference type="InterPro" id="IPR036388">
    <property type="entry name" value="WH-like_DNA-bd_sf"/>
</dbReference>
<dbReference type="Proteomes" id="UP000522688">
    <property type="component" value="Unassembled WGS sequence"/>
</dbReference>
<dbReference type="InterPro" id="IPR011006">
    <property type="entry name" value="CheY-like_superfamily"/>
</dbReference>
<evidence type="ECO:0000256" key="1">
    <source>
        <dbReference type="ARBA" id="ARBA00022679"/>
    </source>
</evidence>
<dbReference type="SMART" id="SM00065">
    <property type="entry name" value="GAF"/>
    <property type="match status" value="1"/>
</dbReference>
<dbReference type="EMBL" id="JACGWW010000005">
    <property type="protein sequence ID" value="MBA8814498.1"/>
    <property type="molecule type" value="Genomic_DNA"/>
</dbReference>
<dbReference type="EMBL" id="BJUV01000032">
    <property type="protein sequence ID" value="GEK84297.1"/>
    <property type="molecule type" value="Genomic_DNA"/>
</dbReference>
<dbReference type="SUPFAM" id="SSF52172">
    <property type="entry name" value="CheY-like"/>
    <property type="match status" value="1"/>
</dbReference>
<organism evidence="7 9">
    <name type="scientific">Frigoribacterium faeni</name>
    <dbReference type="NCBI Taxonomy" id="145483"/>
    <lineage>
        <taxon>Bacteria</taxon>
        <taxon>Bacillati</taxon>
        <taxon>Actinomycetota</taxon>
        <taxon>Actinomycetes</taxon>
        <taxon>Micrococcales</taxon>
        <taxon>Microbacteriaceae</taxon>
        <taxon>Frigoribacterium</taxon>
    </lineage>
</organism>
<dbReference type="AlphaFoldDB" id="A0A7W3PJW1"/>
<dbReference type="PIRSF" id="PIRSF036625">
    <property type="entry name" value="GAF_ANTAR"/>
    <property type="match status" value="1"/>
</dbReference>
<keyword evidence="8" id="KW-1185">Reference proteome</keyword>
<feature type="domain" description="ANTAR" evidence="5">
    <location>
        <begin position="170"/>
        <end position="231"/>
    </location>
</feature>
<evidence type="ECO:0000256" key="3">
    <source>
        <dbReference type="ARBA" id="ARBA00023015"/>
    </source>
</evidence>
<name>A0A7W3PJW1_9MICO</name>